<organism evidence="1 2">
    <name type="scientific">Steinernema glaseri</name>
    <dbReference type="NCBI Taxonomy" id="37863"/>
    <lineage>
        <taxon>Eukaryota</taxon>
        <taxon>Metazoa</taxon>
        <taxon>Ecdysozoa</taxon>
        <taxon>Nematoda</taxon>
        <taxon>Chromadorea</taxon>
        <taxon>Rhabditida</taxon>
        <taxon>Tylenchina</taxon>
        <taxon>Panagrolaimomorpha</taxon>
        <taxon>Strongyloidoidea</taxon>
        <taxon>Steinernematidae</taxon>
        <taxon>Steinernema</taxon>
    </lineage>
</organism>
<evidence type="ECO:0000313" key="2">
    <source>
        <dbReference type="WBParaSite" id="L893_g23539.t1"/>
    </source>
</evidence>
<protein>
    <submittedName>
        <fullName evidence="2">BESS domain-containing protein</fullName>
    </submittedName>
</protein>
<evidence type="ECO:0000313" key="1">
    <source>
        <dbReference type="Proteomes" id="UP000095287"/>
    </source>
</evidence>
<keyword evidence="1" id="KW-1185">Reference proteome</keyword>
<sequence length="80" mass="9171">MSFEASRVKREPSVEFCNSYADTSKADSIYEFVEEQLAHLPEPLRQKAQRKILLVLSKEVEKIEAEHREESSSGANRETS</sequence>
<dbReference type="AlphaFoldDB" id="A0A1I7Z6Y3"/>
<accession>A0A1I7Z6Y3</accession>
<name>A0A1I7Z6Y3_9BILA</name>
<reference evidence="2" key="1">
    <citation type="submission" date="2016-11" db="UniProtKB">
        <authorList>
            <consortium name="WormBaseParasite"/>
        </authorList>
    </citation>
    <scope>IDENTIFICATION</scope>
</reference>
<dbReference type="WBParaSite" id="L893_g23539.t1">
    <property type="protein sequence ID" value="L893_g23539.t1"/>
    <property type="gene ID" value="L893_g23539"/>
</dbReference>
<dbReference type="Proteomes" id="UP000095287">
    <property type="component" value="Unplaced"/>
</dbReference>
<proteinExistence type="predicted"/>